<name>A0A7Z8YRL3_9FLAO</name>
<reference evidence="2 3" key="1">
    <citation type="submission" date="2018-11" db="EMBL/GenBank/DDBJ databases">
        <authorList>
            <consortium name="Pathogen Informatics"/>
        </authorList>
    </citation>
    <scope>NUCLEOTIDE SEQUENCE [LARGE SCALE GENOMIC DNA]</scope>
    <source>
        <strain evidence="2 3">NCTC12929</strain>
    </source>
</reference>
<gene>
    <name evidence="2" type="ORF">NCTC12929_01530</name>
</gene>
<evidence type="ECO:0000259" key="1">
    <source>
        <dbReference type="Pfam" id="PF13643"/>
    </source>
</evidence>
<feature type="domain" description="DUF4145" evidence="1">
    <location>
        <begin position="90"/>
        <end position="172"/>
    </location>
</feature>
<evidence type="ECO:0000313" key="2">
    <source>
        <dbReference type="EMBL" id="VDH04623.1"/>
    </source>
</evidence>
<protein>
    <recommendedName>
        <fullName evidence="1">DUF4145 domain-containing protein</fullName>
    </recommendedName>
</protein>
<dbReference type="RefSeq" id="WP_125151367.1">
    <property type="nucleotide sequence ID" value="NZ_UYIV01000001.1"/>
</dbReference>
<dbReference type="EMBL" id="UYIV01000001">
    <property type="protein sequence ID" value="VDH04623.1"/>
    <property type="molecule type" value="Genomic_DNA"/>
</dbReference>
<dbReference type="Proteomes" id="UP000270205">
    <property type="component" value="Unassembled WGS sequence"/>
</dbReference>
<accession>A0A7Z8YRL3</accession>
<dbReference type="Pfam" id="PF13643">
    <property type="entry name" value="DUF4145"/>
    <property type="match status" value="1"/>
</dbReference>
<dbReference type="AlphaFoldDB" id="A0A7Z8YRL3"/>
<proteinExistence type="predicted"/>
<sequence>MKYIQPKVFENSFTCPNCGVLAKQNWCCATGNLVNYGISHSKHFLIRTGCCQHCEKYTVWVLDKMVFPIMGNTPFPNAEMPEEVKKLYLEAGSISSQSPRGAAALLRLAIQILCKELGETGKNINADISNLVSKGLPEIVQQSLDVVRVVGNDAVHPGQIDTDDIEVVGKLFELVNIIVEYMIALPKKVSGIYTTLPKDKLEGIDKKDKK</sequence>
<dbReference type="InterPro" id="IPR025285">
    <property type="entry name" value="DUF4145"/>
</dbReference>
<comment type="caution">
    <text evidence="2">The sequence shown here is derived from an EMBL/GenBank/DDBJ whole genome shotgun (WGS) entry which is preliminary data.</text>
</comment>
<organism evidence="2 3">
    <name type="scientific">Bergeyella zoohelcum</name>
    <dbReference type="NCBI Taxonomy" id="1015"/>
    <lineage>
        <taxon>Bacteria</taxon>
        <taxon>Pseudomonadati</taxon>
        <taxon>Bacteroidota</taxon>
        <taxon>Flavobacteriia</taxon>
        <taxon>Flavobacteriales</taxon>
        <taxon>Weeksellaceae</taxon>
        <taxon>Bergeyella</taxon>
    </lineage>
</organism>
<evidence type="ECO:0000313" key="3">
    <source>
        <dbReference type="Proteomes" id="UP000270205"/>
    </source>
</evidence>